<protein>
    <submittedName>
        <fullName evidence="1">Uncharacterized protein</fullName>
    </submittedName>
</protein>
<dbReference type="AlphaFoldDB" id="E7DYM1"/>
<name>E7DYM1_9PSED</name>
<organism evidence="1">
    <name type="scientific">Pseudomonas sp. 11BF10</name>
    <dbReference type="NCBI Taxonomy" id="941394"/>
    <lineage>
        <taxon>Bacteria</taxon>
        <taxon>Pseudomonadati</taxon>
        <taxon>Pseudomonadota</taxon>
        <taxon>Gammaproteobacteria</taxon>
        <taxon>Pseudomonadales</taxon>
        <taxon>Pseudomonadaceae</taxon>
        <taxon>Pseudomonas</taxon>
    </lineage>
</organism>
<accession>E7DYM1</accession>
<sequence length="92" mass="10674">MLVVALRSRGTSKATTEKPWTRCGTMLAFGGTLRLRPSSWPKLMQKNRMRKRAQVRLKSKTQVRAVVYHRHSLTTHFYWVLQQGAVTTLDPY</sequence>
<dbReference type="EMBL" id="HQ423158">
    <property type="protein sequence ID" value="ADU55743.1"/>
    <property type="molecule type" value="Genomic_DNA"/>
</dbReference>
<evidence type="ECO:0000313" key="1">
    <source>
        <dbReference type="EMBL" id="ADU55743.1"/>
    </source>
</evidence>
<gene>
    <name evidence="1" type="ORF">orf6</name>
</gene>
<proteinExistence type="predicted"/>
<reference evidence="1" key="1">
    <citation type="journal article" date="2011" name="Appl. Environ. Microbiol.">
        <title>Preclinical class 1 integron with a complete Tn402-like transposition module.</title>
        <authorList>
            <person name="Sajjad A."/>
            <person name="Holley M.P."/>
            <person name="Labbate M."/>
            <person name="Stokes H.W."/>
            <person name="Gillings M.R."/>
        </authorList>
    </citation>
    <scope>NUCLEOTIDE SEQUENCE</scope>
    <source>
        <strain evidence="1">11BF10</strain>
    </source>
</reference>